<dbReference type="Gene3D" id="3.40.50.1820">
    <property type="entry name" value="alpha/beta hydrolase"/>
    <property type="match status" value="1"/>
</dbReference>
<accession>A0ABN2Z8Z8</accession>
<keyword evidence="2" id="KW-0472">Membrane</keyword>
<keyword evidence="4" id="KW-1185">Reference proteome</keyword>
<reference evidence="3 4" key="1">
    <citation type="journal article" date="2019" name="Int. J. Syst. Evol. Microbiol.">
        <title>The Global Catalogue of Microorganisms (GCM) 10K type strain sequencing project: providing services to taxonomists for standard genome sequencing and annotation.</title>
        <authorList>
            <consortium name="The Broad Institute Genomics Platform"/>
            <consortium name="The Broad Institute Genome Sequencing Center for Infectious Disease"/>
            <person name="Wu L."/>
            <person name="Ma J."/>
        </authorList>
    </citation>
    <scope>NUCLEOTIDE SEQUENCE [LARGE SCALE GENOMIC DNA]</scope>
    <source>
        <strain evidence="3 4">JCM 14560</strain>
    </source>
</reference>
<feature type="transmembrane region" description="Helical" evidence="2">
    <location>
        <begin position="6"/>
        <end position="25"/>
    </location>
</feature>
<protein>
    <recommendedName>
        <fullName evidence="5">Esterase</fullName>
    </recommendedName>
</protein>
<proteinExistence type="predicted"/>
<dbReference type="SUPFAM" id="SSF53474">
    <property type="entry name" value="alpha/beta-Hydrolases"/>
    <property type="match status" value="1"/>
</dbReference>
<name>A0ABN2Z8Z8_9ACTN</name>
<comment type="caution">
    <text evidence="3">The sequence shown here is derived from an EMBL/GenBank/DDBJ whole genome shotgun (WGS) entry which is preliminary data.</text>
</comment>
<keyword evidence="2" id="KW-0812">Transmembrane</keyword>
<dbReference type="PANTHER" id="PTHR48098">
    <property type="entry name" value="ENTEROCHELIN ESTERASE-RELATED"/>
    <property type="match status" value="1"/>
</dbReference>
<dbReference type="InterPro" id="IPR050583">
    <property type="entry name" value="Mycobacterial_A85_antigen"/>
</dbReference>
<evidence type="ECO:0008006" key="5">
    <source>
        <dbReference type="Google" id="ProtNLM"/>
    </source>
</evidence>
<dbReference type="Proteomes" id="UP001422759">
    <property type="component" value="Unassembled WGS sequence"/>
</dbReference>
<evidence type="ECO:0000313" key="4">
    <source>
        <dbReference type="Proteomes" id="UP001422759"/>
    </source>
</evidence>
<keyword evidence="2" id="KW-1133">Transmembrane helix</keyword>
<feature type="region of interest" description="Disordered" evidence="1">
    <location>
        <begin position="88"/>
        <end position="107"/>
    </location>
</feature>
<evidence type="ECO:0000256" key="1">
    <source>
        <dbReference type="SAM" id="MobiDB-lite"/>
    </source>
</evidence>
<dbReference type="InterPro" id="IPR029058">
    <property type="entry name" value="AB_hydrolase_fold"/>
</dbReference>
<gene>
    <name evidence="3" type="ORF">GCM10009760_20050</name>
</gene>
<feature type="transmembrane region" description="Helical" evidence="2">
    <location>
        <begin position="46"/>
        <end position="69"/>
    </location>
</feature>
<organism evidence="3 4">
    <name type="scientific">Kitasatospora kazusensis</name>
    <dbReference type="NCBI Taxonomy" id="407974"/>
    <lineage>
        <taxon>Bacteria</taxon>
        <taxon>Bacillati</taxon>
        <taxon>Actinomycetota</taxon>
        <taxon>Actinomycetes</taxon>
        <taxon>Kitasatosporales</taxon>
        <taxon>Streptomycetaceae</taxon>
        <taxon>Kitasatospora</taxon>
    </lineage>
</organism>
<evidence type="ECO:0000313" key="3">
    <source>
        <dbReference type="EMBL" id="GAA2138613.1"/>
    </source>
</evidence>
<dbReference type="EMBL" id="BAAANT010000008">
    <property type="protein sequence ID" value="GAA2138613.1"/>
    <property type="molecule type" value="Genomic_DNA"/>
</dbReference>
<dbReference type="RefSeq" id="WP_344463028.1">
    <property type="nucleotide sequence ID" value="NZ_BAAANT010000008.1"/>
</dbReference>
<feature type="compositionally biased region" description="Low complexity" evidence="1">
    <location>
        <begin position="88"/>
        <end position="97"/>
    </location>
</feature>
<sequence>MSRPLLVVPLLASVVVGLWLARSALRRWRDLKSAQTYELSSEQRPLLLRAGGAVLCGMCATALTVALTLDGRGLPSLQEARALAAPEPLPAASQASRPAPPAPASAVPAAAAQLPPVLTQFRSIGHPAEGELLEGAVAAPDGRPRVVRVWVPAQYSDDKKARFPVIVLHSGTAHKTADGELPDVFDGIASAVKLGRARPFVVVAPESPTGTARPCELIAAAPQAVADDIALRGAVAAAFRTLPAGPSGWGVLGIEGGAPCAVAAGLTRPDLYGAAAAVSGRYDTAALAQTGADAPGSGAARLLLAAAKDDAEGQDAARKLQSALHDGKGGAARADVKISDVVQDYAPDRERLRLVRIAVQYLASTLARPS</sequence>
<evidence type="ECO:0000256" key="2">
    <source>
        <dbReference type="SAM" id="Phobius"/>
    </source>
</evidence>